<accession>A0AA92C5H7</accession>
<dbReference type="AlphaFoldDB" id="A0AA92C5H7"/>
<evidence type="ECO:0000313" key="2">
    <source>
        <dbReference type="Proteomes" id="UP000244335"/>
    </source>
</evidence>
<dbReference type="Proteomes" id="UP000244335">
    <property type="component" value="Unassembled WGS sequence"/>
</dbReference>
<comment type="caution">
    <text evidence="1">The sequence shown here is derived from an EMBL/GenBank/DDBJ whole genome shotgun (WGS) entry which is preliminary data.</text>
</comment>
<dbReference type="Pfam" id="PF06252">
    <property type="entry name" value="GemA"/>
    <property type="match status" value="1"/>
</dbReference>
<gene>
    <name evidence="1" type="ORF">DC430_00470</name>
</gene>
<proteinExistence type="predicted"/>
<reference evidence="1 2" key="1">
    <citation type="submission" date="2018-04" db="EMBL/GenBank/DDBJ databases">
        <authorList>
            <person name="Hagen T."/>
        </authorList>
    </citation>
    <scope>NUCLEOTIDE SEQUENCE [LARGE SCALE GENOMIC DNA]</scope>
    <source>
        <strain evidence="1 2">TPD7009</strain>
    </source>
</reference>
<name>A0AA92C5H7_RHIRH</name>
<dbReference type="InterPro" id="IPR009363">
    <property type="entry name" value="Phage_Mu_Gp16"/>
</dbReference>
<dbReference type="RefSeq" id="WP_116493684.1">
    <property type="nucleotide sequence ID" value="NZ_QDFR01000001.1"/>
</dbReference>
<dbReference type="EMBL" id="QDFR01000001">
    <property type="protein sequence ID" value="PVE56319.1"/>
    <property type="molecule type" value="Genomic_DNA"/>
</dbReference>
<sequence length="217" mass="24715">MTIHNTIYAGLHQLGISEDDERRDLYKRVTGELRLSAMTARQLEDIVAELRRLGFKPAAIVRPNGRRKLDGRYVAKIQSLWIAAHNLGIIRERDDAAMTAFVKRQTGIESAQWINRYADAQKVVEALKAWIAREGGVDWSDRKPCQAYETRYGYKIALAQHSLLMKPGFDGFWPAVTGMLDRPITYREVTDAEWIKVMNNFGKLIRGRKPSAKKALG</sequence>
<protein>
    <submittedName>
        <fullName evidence="1">GemA protein</fullName>
    </submittedName>
</protein>
<evidence type="ECO:0000313" key="1">
    <source>
        <dbReference type="EMBL" id="PVE56319.1"/>
    </source>
</evidence>
<organism evidence="1 2">
    <name type="scientific">Rhizobium rhizogenes</name>
    <name type="common">Agrobacterium rhizogenes</name>
    <dbReference type="NCBI Taxonomy" id="359"/>
    <lineage>
        <taxon>Bacteria</taxon>
        <taxon>Pseudomonadati</taxon>
        <taxon>Pseudomonadota</taxon>
        <taxon>Alphaproteobacteria</taxon>
        <taxon>Hyphomicrobiales</taxon>
        <taxon>Rhizobiaceae</taxon>
        <taxon>Rhizobium/Agrobacterium group</taxon>
        <taxon>Rhizobium</taxon>
    </lineage>
</organism>